<dbReference type="EMBL" id="JH604634">
    <property type="protein sequence ID" value="EHY66076.1"/>
    <property type="molecule type" value="Genomic_DNA"/>
</dbReference>
<reference evidence="2" key="1">
    <citation type="submission" date="2011-03" db="EMBL/GenBank/DDBJ databases">
        <title>The Genome Sequence of Nematocida sp1 strain ERTm2.</title>
        <authorList>
            <consortium name="The Broad Institute Genome Sequencing Platform"/>
            <consortium name="The Broad Institute Genome Sequencing Center for Infectious Disease"/>
            <person name="Cuomo C."/>
            <person name="Troemel E."/>
            <person name="Young S.K."/>
            <person name="Zeng Q."/>
            <person name="Gargeya S."/>
            <person name="Fitzgerald M."/>
            <person name="Haas B."/>
            <person name="Abouelleil A."/>
            <person name="Alvarado L."/>
            <person name="Arachchi H.M."/>
            <person name="Berlin A."/>
            <person name="Brown A."/>
            <person name="Chapman S.B."/>
            <person name="Chen Z."/>
            <person name="Dunbar C."/>
            <person name="Freedman E."/>
            <person name="Gearin G."/>
            <person name="Gellesch M."/>
            <person name="Goldberg J."/>
            <person name="Griggs A."/>
            <person name="Gujja S."/>
            <person name="Heilman E.R."/>
            <person name="Heiman D."/>
            <person name="Howarth C."/>
            <person name="Larson L."/>
            <person name="Lui A."/>
            <person name="MacDonald P.J.P."/>
            <person name="Mehta T."/>
            <person name="Montmayeur A."/>
            <person name="Murphy C."/>
            <person name="Neiman D."/>
            <person name="Pearson M."/>
            <person name="Priest M."/>
            <person name="Roberts A."/>
            <person name="Saif S."/>
            <person name="Shea T."/>
            <person name="Shenoy N."/>
            <person name="Sisk P."/>
            <person name="Stolte C."/>
            <person name="Sykes S."/>
            <person name="White J."/>
            <person name="Yandava C."/>
            <person name="Wortman J."/>
            <person name="Nusbaum C."/>
            <person name="Birren B."/>
        </authorList>
    </citation>
    <scope>NUCLEOTIDE SEQUENCE</scope>
    <source>
        <strain evidence="2">ERTm2</strain>
    </source>
</reference>
<protein>
    <submittedName>
        <fullName evidence="2">Uncharacterized protein</fullName>
    </submittedName>
</protein>
<dbReference type="Proteomes" id="UP000005622">
    <property type="component" value="Unassembled WGS sequence"/>
</dbReference>
<feature type="transmembrane region" description="Helical" evidence="1">
    <location>
        <begin position="48"/>
        <end position="68"/>
    </location>
</feature>
<dbReference type="AlphaFoldDB" id="H8ZB23"/>
<gene>
    <name evidence="2" type="ORF">NERG_00772</name>
</gene>
<organism evidence="2">
    <name type="scientific">Nematocida ausubeli (strain ATCC PRA-371 / ERTm2)</name>
    <name type="common">Nematode killer fungus</name>
    <dbReference type="NCBI Taxonomy" id="1913371"/>
    <lineage>
        <taxon>Eukaryota</taxon>
        <taxon>Fungi</taxon>
        <taxon>Fungi incertae sedis</taxon>
        <taxon>Microsporidia</taxon>
        <taxon>Nematocida</taxon>
    </lineage>
</organism>
<proteinExistence type="predicted"/>
<name>H8ZB23_NEMA1</name>
<accession>H8ZB23</accession>
<keyword evidence="1" id="KW-1133">Transmembrane helix</keyword>
<dbReference type="HOGENOM" id="CLU_009683_4_0_1"/>
<sequence>MTSLKETSNRKESRIQKKLYVERNRRACFHVAGKHNEAKGARRSFVGLAIRVLFVLFVFTVQQVYAMLTRSDAEKLQQMVVHAEGDVEWVVNPYGPLSPFGLYVYNKTRYMHIRRFFNIEINPYYNVSGKNNNQFIRDPTKDEAFAFYLKNVKITNFISAQYTTLINMFPSPDQTISIYPEEDCKDSFTLFLKSNLVKEHAHTILAALLLRTEKIDVPLSIKYNKIKTRHLVWKGGAQKTENFRLKMVASFREVEGDNSKETKCEVRQYKALQVIEFFLHTNSLVQYDIEDSMTTEEKEGFWENKFCMCKSWLIQSYIYYYLETKEDAARFNKTLYKMLDEHIKKCERENRDRQKAISEKFLNTCFMQCDSLSDELKYWRKIEELEGTIEVPKKKRLLPFTDSEHVPIRTTVDVQICDDTHLTTDVFLTDVESALLGLFCCFAYDPDCVIYSVGHMKNSPSAVRDFFSNIPSSMAACILNREIGVEEHLNSADPLESIKLLPGKEIPMDVQQAWKNIVRDYCIDDLGFNESNDGKVLAGGILNMLTAILQLAGEYNEVNKGKIESFKNKLLEVIEEETIDQIVEDIQEYAEALFASLSWQCTPCDGLVEWYEYKSDESERKREIFISFISIGTYIEKHRADLYGSMQIYYAHKSQAQPIIVHLMNSKITHLEIGKKVVKLDKSKENAREEVKKELQMPLKENSFIQHILFDYIEKIESYTLPEYVVFASYIIENINSSDINPRLRFHCMQPTKHIHVAMFSVVDCLLTDKYITPNYIKSSTHQELNLSYIIITTPVSNIENLLFLIVCIGCKRGNAKNNLKEIRKAIPKDSNHEFITIEAMVEIVSILLRFKTDINLANVLAAYAQIYWSSDKMCIAKIVEKLPSQKNRILKCLDRYMTVKGRKPARKRKIIIRCKPRMNLKNMHCIVC</sequence>
<evidence type="ECO:0000313" key="2">
    <source>
        <dbReference type="EMBL" id="EHY66076.1"/>
    </source>
</evidence>
<evidence type="ECO:0000256" key="1">
    <source>
        <dbReference type="SAM" id="Phobius"/>
    </source>
</evidence>
<keyword evidence="1" id="KW-0472">Membrane</keyword>
<keyword evidence="1" id="KW-0812">Transmembrane</keyword>